<keyword evidence="1" id="KW-0472">Membrane</keyword>
<feature type="transmembrane region" description="Helical" evidence="1">
    <location>
        <begin position="131"/>
        <end position="161"/>
    </location>
</feature>
<organism evidence="2">
    <name type="scientific">viral metagenome</name>
    <dbReference type="NCBI Taxonomy" id="1070528"/>
    <lineage>
        <taxon>unclassified sequences</taxon>
        <taxon>metagenomes</taxon>
        <taxon>organismal metagenomes</taxon>
    </lineage>
</organism>
<keyword evidence="1" id="KW-1133">Transmembrane helix</keyword>
<accession>A0A6C0C9I4</accession>
<sequence length="298" mass="33863">MEISDIKNLLIEIRTKIDIYFAEIYHIDSEPDYSTANDNYYLQGPSIVSQITSQTHRIKNETITDYFTHFQNSGIHAMIESIIAISHKLDNNDVTEAVAILEGNYLAWKNLFCERTYHVRSSKVLGSTSGFLVGAGLLVGSSIIATGGIVGICGSICLYAWKYGLDSKDEKSSFNKFYEAVKHVVKKVNKVEERMFLQNHFRHSFGQKNRADDEALIVSNYPPNAFRMAPRIIDYPDRFVPTERTTYHNSQNDVNELPNYNDIHLMQLPDGSLVSTELFEEPSEDDLDRFVNLATSGR</sequence>
<dbReference type="EMBL" id="MN739355">
    <property type="protein sequence ID" value="QHT00385.1"/>
    <property type="molecule type" value="Genomic_DNA"/>
</dbReference>
<evidence type="ECO:0000313" key="2">
    <source>
        <dbReference type="EMBL" id="QHT00385.1"/>
    </source>
</evidence>
<dbReference type="AlphaFoldDB" id="A0A6C0C9I4"/>
<keyword evidence="1" id="KW-0812">Transmembrane</keyword>
<reference evidence="2" key="1">
    <citation type="journal article" date="2020" name="Nature">
        <title>Giant virus diversity and host interactions through global metagenomics.</title>
        <authorList>
            <person name="Schulz F."/>
            <person name="Roux S."/>
            <person name="Paez-Espino D."/>
            <person name="Jungbluth S."/>
            <person name="Walsh D.A."/>
            <person name="Denef V.J."/>
            <person name="McMahon K.D."/>
            <person name="Konstantinidis K.T."/>
            <person name="Eloe-Fadrosh E.A."/>
            <person name="Kyrpides N.C."/>
            <person name="Woyke T."/>
        </authorList>
    </citation>
    <scope>NUCLEOTIDE SEQUENCE</scope>
    <source>
        <strain evidence="2">GVMAG-M-3300020192-26</strain>
    </source>
</reference>
<proteinExistence type="predicted"/>
<evidence type="ECO:0000256" key="1">
    <source>
        <dbReference type="SAM" id="Phobius"/>
    </source>
</evidence>
<protein>
    <submittedName>
        <fullName evidence="2">Uncharacterized protein</fullName>
    </submittedName>
</protein>
<name>A0A6C0C9I4_9ZZZZ</name>